<evidence type="ECO:0000259" key="2">
    <source>
        <dbReference type="Pfam" id="PF25907"/>
    </source>
</evidence>
<protein>
    <recommendedName>
        <fullName evidence="5">Glutathione S-transferase</fullName>
    </recommendedName>
</protein>
<gene>
    <name evidence="3" type="ORF">M378DRAFT_87284</name>
</gene>
<feature type="domain" description="DUF7962" evidence="2">
    <location>
        <begin position="120"/>
        <end position="221"/>
    </location>
</feature>
<dbReference type="OrthoDB" id="202840at2759"/>
<name>A0A0C2S5A9_AMAMK</name>
<dbReference type="InParanoid" id="A0A0C2S5A9"/>
<dbReference type="InterPro" id="IPR058268">
    <property type="entry name" value="DUF7962"/>
</dbReference>
<dbReference type="Gene3D" id="3.40.30.110">
    <property type="match status" value="1"/>
</dbReference>
<keyword evidence="4" id="KW-1185">Reference proteome</keyword>
<dbReference type="InterPro" id="IPR036282">
    <property type="entry name" value="Glutathione-S-Trfase_C_sf"/>
</dbReference>
<feature type="domain" description="GST N-terminal" evidence="1">
    <location>
        <begin position="3"/>
        <end position="72"/>
    </location>
</feature>
<dbReference type="HOGENOM" id="CLU_039745_1_0_1"/>
<evidence type="ECO:0000313" key="3">
    <source>
        <dbReference type="EMBL" id="KIL57905.1"/>
    </source>
</evidence>
<sequence length="323" mass="35935">YAQSPYARKIENTLLLKSVAYQQVNVSSVLPRPEIKDALGIAYRRIPILAIGRDVYCDTSMISVALERRFPPSAGYGTIFPKTRQSGHVDTGLARSLAQLTENAIFSLAAALLPWDQFPESFLRDRTNLSAAPIDPKAIVASRERTLSTLSCQLQLLEQQMSDGREWLLNTEEPGLVDISYHFIISWVRPFPAAKGLNLTERFPKITAWLERFSTVLKQKKQQLLTTKVMNGDEAAASIVSSTYEPLDAIGFNEQEATRLGVKQDEVVLIAPTDTGTKHPTTGKLVALNLLEMVIEIAAPKGNIRCHFPRLYFAIRPAGRSRL</sequence>
<dbReference type="InterPro" id="IPR004045">
    <property type="entry name" value="Glutathione_S-Trfase_N"/>
</dbReference>
<reference evidence="3 4" key="1">
    <citation type="submission" date="2014-04" db="EMBL/GenBank/DDBJ databases">
        <title>Evolutionary Origins and Diversification of the Mycorrhizal Mutualists.</title>
        <authorList>
            <consortium name="DOE Joint Genome Institute"/>
            <consortium name="Mycorrhizal Genomics Consortium"/>
            <person name="Kohler A."/>
            <person name="Kuo A."/>
            <person name="Nagy L.G."/>
            <person name="Floudas D."/>
            <person name="Copeland A."/>
            <person name="Barry K.W."/>
            <person name="Cichocki N."/>
            <person name="Veneault-Fourrey C."/>
            <person name="LaButti K."/>
            <person name="Lindquist E.A."/>
            <person name="Lipzen A."/>
            <person name="Lundell T."/>
            <person name="Morin E."/>
            <person name="Murat C."/>
            <person name="Riley R."/>
            <person name="Ohm R."/>
            <person name="Sun H."/>
            <person name="Tunlid A."/>
            <person name="Henrissat B."/>
            <person name="Grigoriev I.V."/>
            <person name="Hibbett D.S."/>
            <person name="Martin F."/>
        </authorList>
    </citation>
    <scope>NUCLEOTIDE SEQUENCE [LARGE SCALE GENOMIC DNA]</scope>
    <source>
        <strain evidence="3 4">Koide BX008</strain>
    </source>
</reference>
<accession>A0A0C2S5A9</accession>
<organism evidence="3 4">
    <name type="scientific">Amanita muscaria (strain Koide BX008)</name>
    <dbReference type="NCBI Taxonomy" id="946122"/>
    <lineage>
        <taxon>Eukaryota</taxon>
        <taxon>Fungi</taxon>
        <taxon>Dikarya</taxon>
        <taxon>Basidiomycota</taxon>
        <taxon>Agaricomycotina</taxon>
        <taxon>Agaricomycetes</taxon>
        <taxon>Agaricomycetidae</taxon>
        <taxon>Agaricales</taxon>
        <taxon>Pluteineae</taxon>
        <taxon>Amanitaceae</taxon>
        <taxon>Amanita</taxon>
    </lineage>
</organism>
<evidence type="ECO:0000313" key="4">
    <source>
        <dbReference type="Proteomes" id="UP000054549"/>
    </source>
</evidence>
<feature type="non-terminal residue" evidence="3">
    <location>
        <position position="1"/>
    </location>
</feature>
<dbReference type="InterPro" id="IPR036249">
    <property type="entry name" value="Thioredoxin-like_sf"/>
</dbReference>
<dbReference type="Pfam" id="PF13417">
    <property type="entry name" value="GST_N_3"/>
    <property type="match status" value="1"/>
</dbReference>
<dbReference type="STRING" id="946122.A0A0C2S5A9"/>
<evidence type="ECO:0000259" key="1">
    <source>
        <dbReference type="Pfam" id="PF13417"/>
    </source>
</evidence>
<proteinExistence type="predicted"/>
<dbReference type="EMBL" id="KN818354">
    <property type="protein sequence ID" value="KIL57905.1"/>
    <property type="molecule type" value="Genomic_DNA"/>
</dbReference>
<evidence type="ECO:0008006" key="5">
    <source>
        <dbReference type="Google" id="ProtNLM"/>
    </source>
</evidence>
<dbReference type="Proteomes" id="UP000054549">
    <property type="component" value="Unassembled WGS sequence"/>
</dbReference>
<dbReference type="SUPFAM" id="SSF52833">
    <property type="entry name" value="Thioredoxin-like"/>
    <property type="match status" value="1"/>
</dbReference>
<dbReference type="Pfam" id="PF25907">
    <property type="entry name" value="DUF7962"/>
    <property type="match status" value="1"/>
</dbReference>
<dbReference type="SUPFAM" id="SSF47616">
    <property type="entry name" value="GST C-terminal domain-like"/>
    <property type="match status" value="1"/>
</dbReference>
<dbReference type="Gene3D" id="1.20.1050.10">
    <property type="match status" value="1"/>
</dbReference>
<dbReference type="AlphaFoldDB" id="A0A0C2S5A9"/>